<dbReference type="STRING" id="1801752.A3J61_00645"/>
<dbReference type="EMBL" id="MFUC01000003">
    <property type="protein sequence ID" value="OGI72637.1"/>
    <property type="molecule type" value="Genomic_DNA"/>
</dbReference>
<reference evidence="1 2" key="1">
    <citation type="journal article" date="2016" name="Nat. Commun.">
        <title>Thousands of microbial genomes shed light on interconnected biogeochemical processes in an aquifer system.</title>
        <authorList>
            <person name="Anantharaman K."/>
            <person name="Brown C.T."/>
            <person name="Hug L.A."/>
            <person name="Sharon I."/>
            <person name="Castelle C.J."/>
            <person name="Probst A.J."/>
            <person name="Thomas B.C."/>
            <person name="Singh A."/>
            <person name="Wilkins M.J."/>
            <person name="Karaoz U."/>
            <person name="Brodie E.L."/>
            <person name="Williams K.H."/>
            <person name="Hubbard S.S."/>
            <person name="Banfield J.F."/>
        </authorList>
    </citation>
    <scope>NUCLEOTIDE SEQUENCE [LARGE SCALE GENOMIC DNA]</scope>
</reference>
<sequence>MKKEKFEPASPGSYARLGLVISNGIIDATDGKISKTGMKELLQNEVVVRDITKKVAAEILKITLAPRPTPEQEKVFKFYKEIFDLDIEANGLPAQNSNFTAIEYIDSRLTGPKLFAGMCHPKVFGESVYKNDYSLDIDKMIREQQARPKSGYWFSHKGGVEPDAEHLNKSYNDFCKDGNKYMTPYEGIITAMRYKYETGKMLDIKGITRFHGLDHDGCVIRMDCDGGGLFSLVWYNRYNQYSGSGPRQVNF</sequence>
<dbReference type="AlphaFoldDB" id="A0A1F6VSI6"/>
<evidence type="ECO:0000313" key="2">
    <source>
        <dbReference type="Proteomes" id="UP000179686"/>
    </source>
</evidence>
<evidence type="ECO:0000313" key="1">
    <source>
        <dbReference type="EMBL" id="OGI72637.1"/>
    </source>
</evidence>
<dbReference type="Proteomes" id="UP000179686">
    <property type="component" value="Unassembled WGS sequence"/>
</dbReference>
<protein>
    <submittedName>
        <fullName evidence="1">Uncharacterized protein</fullName>
    </submittedName>
</protein>
<organism evidence="1 2">
    <name type="scientific">Candidatus Nomurabacteria bacterium RIFCSPHIGHO2_02_FULL_38_15</name>
    <dbReference type="NCBI Taxonomy" id="1801752"/>
    <lineage>
        <taxon>Bacteria</taxon>
        <taxon>Candidatus Nomuraibacteriota</taxon>
    </lineage>
</organism>
<name>A0A1F6VSI6_9BACT</name>
<comment type="caution">
    <text evidence="1">The sequence shown here is derived from an EMBL/GenBank/DDBJ whole genome shotgun (WGS) entry which is preliminary data.</text>
</comment>
<proteinExistence type="predicted"/>
<gene>
    <name evidence="1" type="ORF">A3J61_00645</name>
</gene>
<accession>A0A1F6VSI6</accession>